<keyword evidence="5 6" id="KW-0472">Membrane</keyword>
<dbReference type="KEGG" id="fpz:LA55_702"/>
<organism evidence="7 8">
    <name type="scientific">Francisella philomiragia</name>
    <dbReference type="NCBI Taxonomy" id="28110"/>
    <lineage>
        <taxon>Bacteria</taxon>
        <taxon>Pseudomonadati</taxon>
        <taxon>Pseudomonadota</taxon>
        <taxon>Gammaproteobacteria</taxon>
        <taxon>Thiotrichales</taxon>
        <taxon>Francisellaceae</taxon>
        <taxon>Francisella</taxon>
    </lineage>
</organism>
<dbReference type="PANTHER" id="PTHR30086">
    <property type="entry name" value="ARGININE EXPORTER PROTEIN ARGO"/>
    <property type="match status" value="1"/>
</dbReference>
<feature type="transmembrane region" description="Helical" evidence="6">
    <location>
        <begin position="6"/>
        <end position="26"/>
    </location>
</feature>
<evidence type="ECO:0000256" key="5">
    <source>
        <dbReference type="ARBA" id="ARBA00023136"/>
    </source>
</evidence>
<feature type="transmembrane region" description="Helical" evidence="6">
    <location>
        <begin position="110"/>
        <end position="132"/>
    </location>
</feature>
<dbReference type="Proteomes" id="UP000031830">
    <property type="component" value="Chromosome"/>
</dbReference>
<feature type="transmembrane region" description="Helical" evidence="6">
    <location>
        <begin position="38"/>
        <end position="59"/>
    </location>
</feature>
<reference evidence="7 8" key="1">
    <citation type="journal article" date="2015" name="Genome Announc.">
        <title>Genome sequencing of 18 francisella strains to aid in assay development and testing.</title>
        <authorList>
            <person name="Johnson S.L."/>
            <person name="Daligault H.E."/>
            <person name="Davenport K.W."/>
            <person name="Coyne S.R."/>
            <person name="Frey K.G."/>
            <person name="Koroleva G.I."/>
            <person name="Broomall S.M."/>
            <person name="Bishop-Lilly K.A."/>
            <person name="Bruce D.C."/>
            <person name="Chertkov O."/>
            <person name="Freitas T."/>
            <person name="Jaissle J."/>
            <person name="Ladner J.T."/>
            <person name="Rosenzweig C.N."/>
            <person name="Gibbons H.S."/>
            <person name="Palacios G.F."/>
            <person name="Redden C.L."/>
            <person name="Xu Y."/>
            <person name="Minogue T.D."/>
            <person name="Chain P.S."/>
        </authorList>
    </citation>
    <scope>NUCLEOTIDE SEQUENCE [LARGE SCALE GENOMIC DNA]</scope>
    <source>
        <strain evidence="7 8">GA01-2794</strain>
    </source>
</reference>
<protein>
    <submittedName>
        <fullName evidence="7">LysE type translocator family protein</fullName>
    </submittedName>
</protein>
<evidence type="ECO:0000313" key="7">
    <source>
        <dbReference type="EMBL" id="AJI52914.1"/>
    </source>
</evidence>
<proteinExistence type="predicted"/>
<dbReference type="InterPro" id="IPR001123">
    <property type="entry name" value="LeuE-type"/>
</dbReference>
<evidence type="ECO:0000313" key="8">
    <source>
        <dbReference type="Proteomes" id="UP000031830"/>
    </source>
</evidence>
<evidence type="ECO:0000256" key="2">
    <source>
        <dbReference type="ARBA" id="ARBA00022475"/>
    </source>
</evidence>
<keyword evidence="4 6" id="KW-1133">Transmembrane helix</keyword>
<dbReference type="AlphaFoldDB" id="A0A0B6CR44"/>
<dbReference type="PANTHER" id="PTHR30086:SF20">
    <property type="entry name" value="ARGININE EXPORTER PROTEIN ARGO-RELATED"/>
    <property type="match status" value="1"/>
</dbReference>
<accession>A0A0B6CR44</accession>
<name>A0A0B6CR44_9GAMM</name>
<feature type="transmembrane region" description="Helical" evidence="6">
    <location>
        <begin position="138"/>
        <end position="163"/>
    </location>
</feature>
<feature type="transmembrane region" description="Helical" evidence="6">
    <location>
        <begin position="71"/>
        <end position="90"/>
    </location>
</feature>
<gene>
    <name evidence="7" type="ORF">LA55_702</name>
</gene>
<dbReference type="GO" id="GO:0005886">
    <property type="term" value="C:plasma membrane"/>
    <property type="evidence" value="ECO:0007669"/>
    <property type="project" value="UniProtKB-SubCell"/>
</dbReference>
<feature type="transmembrane region" description="Helical" evidence="6">
    <location>
        <begin position="175"/>
        <end position="197"/>
    </location>
</feature>
<dbReference type="GO" id="GO:0033228">
    <property type="term" value="P:cysteine export across plasma membrane"/>
    <property type="evidence" value="ECO:0007669"/>
    <property type="project" value="TreeGrafter"/>
</dbReference>
<evidence type="ECO:0000256" key="3">
    <source>
        <dbReference type="ARBA" id="ARBA00022692"/>
    </source>
</evidence>
<dbReference type="GO" id="GO:0015171">
    <property type="term" value="F:amino acid transmembrane transporter activity"/>
    <property type="evidence" value="ECO:0007669"/>
    <property type="project" value="TreeGrafter"/>
</dbReference>
<evidence type="ECO:0000256" key="1">
    <source>
        <dbReference type="ARBA" id="ARBA00004651"/>
    </source>
</evidence>
<dbReference type="EMBL" id="CP009440">
    <property type="protein sequence ID" value="AJI52914.1"/>
    <property type="molecule type" value="Genomic_DNA"/>
</dbReference>
<sequence length="198" mass="22263">MSFYVPLFLFCISSTITPGPNNLMLLISSIRFGVRKTLSHYLGVCLGFPFMVLIIGIGLESIFINHPTLHTVIKVVGGIYMLWLAFKIILSSNFDDEKSSKPLNFVQAALFQWINPKAWIMAIGVVSTYTVVSADMSLMFQVLIITIIYMIVSFLCTGFWLFGGSSVKRILNNENHLRVFNLILGLLLILSIVLMIFE</sequence>
<evidence type="ECO:0000256" key="6">
    <source>
        <dbReference type="SAM" id="Phobius"/>
    </source>
</evidence>
<keyword evidence="2" id="KW-1003">Cell membrane</keyword>
<dbReference type="OrthoDB" id="9812084at2"/>
<dbReference type="RefSeq" id="WP_044525912.1">
    <property type="nucleotide sequence ID" value="NZ_CP009440.1"/>
</dbReference>
<evidence type="ECO:0000256" key="4">
    <source>
        <dbReference type="ARBA" id="ARBA00022989"/>
    </source>
</evidence>
<comment type="subcellular location">
    <subcellularLocation>
        <location evidence="1">Cell membrane</location>
        <topology evidence="1">Multi-pass membrane protein</topology>
    </subcellularLocation>
</comment>
<keyword evidence="3 6" id="KW-0812">Transmembrane</keyword>
<dbReference type="STRING" id="28110.KU46_1236"/>
<dbReference type="Pfam" id="PF01810">
    <property type="entry name" value="LysE"/>
    <property type="match status" value="1"/>
</dbReference>